<evidence type="ECO:0008006" key="4">
    <source>
        <dbReference type="Google" id="ProtNLM"/>
    </source>
</evidence>
<feature type="transmembrane region" description="Helical" evidence="1">
    <location>
        <begin position="21"/>
        <end position="41"/>
    </location>
</feature>
<evidence type="ECO:0000256" key="1">
    <source>
        <dbReference type="SAM" id="Phobius"/>
    </source>
</evidence>
<accession>A0ABP6IFR7</accession>
<evidence type="ECO:0000313" key="3">
    <source>
        <dbReference type="Proteomes" id="UP001500831"/>
    </source>
</evidence>
<evidence type="ECO:0000313" key="2">
    <source>
        <dbReference type="EMBL" id="GAA2869329.1"/>
    </source>
</evidence>
<sequence length="117" mass="12193">MTAKPDSGRRIHDAPKPEGPIAAAVLAAGAGSAALGLLTTLAEASATVREWLTWSDAVGPLSGKTTAAVVVWLAAWLVLHLRMRTGAYETRRALAVALVLIGLGVLGTFPVFFQRFG</sequence>
<keyword evidence="1" id="KW-0812">Transmembrane</keyword>
<organism evidence="2 3">
    <name type="scientific">Streptosporangium fragile</name>
    <dbReference type="NCBI Taxonomy" id="46186"/>
    <lineage>
        <taxon>Bacteria</taxon>
        <taxon>Bacillati</taxon>
        <taxon>Actinomycetota</taxon>
        <taxon>Actinomycetes</taxon>
        <taxon>Streptosporangiales</taxon>
        <taxon>Streptosporangiaceae</taxon>
        <taxon>Streptosporangium</taxon>
    </lineage>
</organism>
<reference evidence="3" key="1">
    <citation type="journal article" date="2019" name="Int. J. Syst. Evol. Microbiol.">
        <title>The Global Catalogue of Microorganisms (GCM) 10K type strain sequencing project: providing services to taxonomists for standard genome sequencing and annotation.</title>
        <authorList>
            <consortium name="The Broad Institute Genomics Platform"/>
            <consortium name="The Broad Institute Genome Sequencing Center for Infectious Disease"/>
            <person name="Wu L."/>
            <person name="Ma J."/>
        </authorList>
    </citation>
    <scope>NUCLEOTIDE SEQUENCE [LARGE SCALE GENOMIC DNA]</scope>
    <source>
        <strain evidence="3">JCM 6242</strain>
    </source>
</reference>
<keyword evidence="3" id="KW-1185">Reference proteome</keyword>
<comment type="caution">
    <text evidence="2">The sequence shown here is derived from an EMBL/GenBank/DDBJ whole genome shotgun (WGS) entry which is preliminary data.</text>
</comment>
<dbReference type="Proteomes" id="UP001500831">
    <property type="component" value="Unassembled WGS sequence"/>
</dbReference>
<proteinExistence type="predicted"/>
<feature type="transmembrane region" description="Helical" evidence="1">
    <location>
        <begin position="61"/>
        <end position="81"/>
    </location>
</feature>
<keyword evidence="1" id="KW-1133">Transmembrane helix</keyword>
<protein>
    <recommendedName>
        <fullName evidence="4">TrbC/VIRB2 family protein</fullName>
    </recommendedName>
</protein>
<dbReference type="EMBL" id="BAAAVI010000018">
    <property type="protein sequence ID" value="GAA2869329.1"/>
    <property type="molecule type" value="Genomic_DNA"/>
</dbReference>
<dbReference type="RefSeq" id="WP_344971494.1">
    <property type="nucleotide sequence ID" value="NZ_BAAAVI010000018.1"/>
</dbReference>
<name>A0ABP6IFR7_9ACTN</name>
<keyword evidence="1" id="KW-0472">Membrane</keyword>
<gene>
    <name evidence="2" type="ORF">GCM10010517_29300</name>
</gene>
<feature type="transmembrane region" description="Helical" evidence="1">
    <location>
        <begin position="93"/>
        <end position="113"/>
    </location>
</feature>